<evidence type="ECO:0000256" key="2">
    <source>
        <dbReference type="SAM" id="SignalP"/>
    </source>
</evidence>
<gene>
    <name evidence="3" type="ORF">DYU11_11875</name>
</gene>
<reference evidence="3 4" key="1">
    <citation type="submission" date="2018-08" db="EMBL/GenBank/DDBJ databases">
        <title>Fibrisoma montanum sp. nov., isolated from Danxia mountain soil.</title>
        <authorList>
            <person name="Huang Y."/>
        </authorList>
    </citation>
    <scope>NUCLEOTIDE SEQUENCE [LARGE SCALE GENOMIC DNA]</scope>
    <source>
        <strain evidence="3 4">HYT19</strain>
    </source>
</reference>
<sequence>MNTQRVYRYLALAALLGFWSCSSSRQTARNAGEIDDLYGNSASAEVYASNSSEPTRDAQRLDRPRRSARNANPEYSEDQQAFDANSDEYYSELSARKLKRGLSPDPGWNTDNDYNAGFVNGYYAGVGNPAFNAYRWNPWGYNNTFNNGLNFGLGLGLGSTWGWNRFGYGFGGGFYDPFFSPAYAFNSPFYSPFGYGYGGFYDSFYSPYYGGLYSPFYGGGAFGGWGRPVYAGNVIVTGADPYRNNRVYGARNDRSSARYNDAFVNTPRPATSNGGRRSGDAYYSSGNGTSASTNNTNGRTNSDSYYARPRSNSRGTYYYDNGSSSGGRTSSGTGTYTAPSYNSGNSGSDYYARPRSNSRGTYTPAPSNNGNSRGSYQQRQPSYQQPSYQQPSYQSQSRGSYSAPTPSYSAPAPSGGSRGGSSGSSSGGYSGGGGSRGPR</sequence>
<feature type="compositionally biased region" description="Basic and acidic residues" evidence="1">
    <location>
        <begin position="54"/>
        <end position="65"/>
    </location>
</feature>
<dbReference type="Proteomes" id="UP000283523">
    <property type="component" value="Unassembled WGS sequence"/>
</dbReference>
<proteinExistence type="predicted"/>
<dbReference type="AlphaFoldDB" id="A0A418MBB6"/>
<evidence type="ECO:0000313" key="3">
    <source>
        <dbReference type="EMBL" id="RIV23673.1"/>
    </source>
</evidence>
<feature type="compositionally biased region" description="Low complexity" evidence="1">
    <location>
        <begin position="284"/>
        <end position="302"/>
    </location>
</feature>
<evidence type="ECO:0000256" key="1">
    <source>
        <dbReference type="SAM" id="MobiDB-lite"/>
    </source>
</evidence>
<keyword evidence="2" id="KW-0732">Signal</keyword>
<evidence type="ECO:0008006" key="5">
    <source>
        <dbReference type="Google" id="ProtNLM"/>
    </source>
</evidence>
<keyword evidence="4" id="KW-1185">Reference proteome</keyword>
<accession>A0A418MBB6</accession>
<feature type="compositionally biased region" description="Low complexity" evidence="1">
    <location>
        <begin position="372"/>
        <end position="415"/>
    </location>
</feature>
<feature type="chain" id="PRO_5019031284" description="Prolyl-tRNA synthetase" evidence="2">
    <location>
        <begin position="26"/>
        <end position="439"/>
    </location>
</feature>
<dbReference type="OrthoDB" id="961271at2"/>
<feature type="compositionally biased region" description="Low complexity" evidence="1">
    <location>
        <begin position="322"/>
        <end position="351"/>
    </location>
</feature>
<protein>
    <recommendedName>
        <fullName evidence="5">Prolyl-tRNA synthetase</fullName>
    </recommendedName>
</protein>
<dbReference type="EMBL" id="QXED01000003">
    <property type="protein sequence ID" value="RIV23673.1"/>
    <property type="molecule type" value="Genomic_DNA"/>
</dbReference>
<feature type="signal peptide" evidence="2">
    <location>
        <begin position="1"/>
        <end position="25"/>
    </location>
</feature>
<feature type="region of interest" description="Disordered" evidence="1">
    <location>
        <begin position="46"/>
        <end position="81"/>
    </location>
</feature>
<evidence type="ECO:0000313" key="4">
    <source>
        <dbReference type="Proteomes" id="UP000283523"/>
    </source>
</evidence>
<organism evidence="3 4">
    <name type="scientific">Fibrisoma montanum</name>
    <dbReference type="NCBI Taxonomy" id="2305895"/>
    <lineage>
        <taxon>Bacteria</taxon>
        <taxon>Pseudomonadati</taxon>
        <taxon>Bacteroidota</taxon>
        <taxon>Cytophagia</taxon>
        <taxon>Cytophagales</taxon>
        <taxon>Spirosomataceae</taxon>
        <taxon>Fibrisoma</taxon>
    </lineage>
</organism>
<feature type="compositionally biased region" description="Polar residues" evidence="1">
    <location>
        <begin position="355"/>
        <end position="371"/>
    </location>
</feature>
<feature type="region of interest" description="Disordered" evidence="1">
    <location>
        <begin position="259"/>
        <end position="439"/>
    </location>
</feature>
<feature type="compositionally biased region" description="Gly residues" evidence="1">
    <location>
        <begin position="416"/>
        <end position="439"/>
    </location>
</feature>
<comment type="caution">
    <text evidence="3">The sequence shown here is derived from an EMBL/GenBank/DDBJ whole genome shotgun (WGS) entry which is preliminary data.</text>
</comment>
<name>A0A418MBB6_9BACT</name>
<dbReference type="RefSeq" id="WP_119667888.1">
    <property type="nucleotide sequence ID" value="NZ_QXED01000003.1"/>
</dbReference>